<evidence type="ECO:0000256" key="1">
    <source>
        <dbReference type="ARBA" id="ARBA00010742"/>
    </source>
</evidence>
<dbReference type="InterPro" id="IPR001638">
    <property type="entry name" value="Solute-binding_3/MltF_N"/>
</dbReference>
<name>A0A3S4JPY9_SERRU</name>
<accession>A0A3S4JPY9</accession>
<evidence type="ECO:0000256" key="3">
    <source>
        <dbReference type="ARBA" id="ARBA00022729"/>
    </source>
</evidence>
<dbReference type="Pfam" id="PF13379">
    <property type="entry name" value="NMT1_2"/>
    <property type="match status" value="1"/>
</dbReference>
<dbReference type="STRING" id="61652.AXX16_1274"/>
<proteinExistence type="inferred from homology"/>
<dbReference type="PANTHER" id="PTHR30024">
    <property type="entry name" value="ALIPHATIC SULFONATES-BINDING PROTEIN-RELATED"/>
    <property type="match status" value="1"/>
</dbReference>
<evidence type="ECO:0000313" key="9">
    <source>
        <dbReference type="Proteomes" id="UP000271603"/>
    </source>
</evidence>
<comment type="function">
    <text evidence="4">Part of a binding-protein-dependent transport system for aliphatic sulfonates. Putative binding protein.</text>
</comment>
<feature type="chain" id="PRO_5018543960" description="Putative aliphatic sulfonates-binding protein" evidence="6">
    <location>
        <begin position="33"/>
        <end position="322"/>
    </location>
</feature>
<feature type="domain" description="Solute-binding protein family 3/N-terminal" evidence="7">
    <location>
        <begin position="28"/>
        <end position="253"/>
    </location>
</feature>
<sequence>MAGKENGRMKAAVLIRAAGLSAALLMTSLAHGAIGDASLVLGDQARGLRSLVEAAGVMKDAPYQYRWANFQGAAPLFEAQRADAVDTSYAGDLPILMAAAGGVDFKLIQTNVGYAQSNGIIVPKDSPLHSIRQLQGQTVVVSSARGSISQNLLYAALQEAGLQREDVQIQFVMPTDASAAFNTGRVAAWAVFDPYLGVAEQNGARLLRDGQGLTPSLGFLTATTRSLADPDKRAAIKDFAERVAKARQWALDNPEEYAKVYARLTRLPLDTARRIASRTSKGVHSVSQQDIDRLQPVADLFYQLKILPNPVQVGALVDKSLR</sequence>
<keyword evidence="2" id="KW-0813">Transport</keyword>
<gene>
    <name evidence="8" type="primary">ssuA_1</name>
    <name evidence="8" type="ORF">NCTC9419_01508</name>
</gene>
<feature type="signal peptide" evidence="6">
    <location>
        <begin position="1"/>
        <end position="32"/>
    </location>
</feature>
<dbReference type="SMART" id="SM00062">
    <property type="entry name" value="PBPb"/>
    <property type="match status" value="1"/>
</dbReference>
<dbReference type="FunFam" id="3.40.190.10:FF:000050">
    <property type="entry name" value="Sulfonate ABC transporter substrate-binding protein"/>
    <property type="match status" value="1"/>
</dbReference>
<dbReference type="EMBL" id="LR134155">
    <property type="protein sequence ID" value="VEA70016.1"/>
    <property type="molecule type" value="Genomic_DNA"/>
</dbReference>
<reference evidence="8 9" key="1">
    <citation type="submission" date="2018-12" db="EMBL/GenBank/DDBJ databases">
        <authorList>
            <consortium name="Pathogen Informatics"/>
        </authorList>
    </citation>
    <scope>NUCLEOTIDE SEQUENCE [LARGE SCALE GENOMIC DNA]</scope>
    <source>
        <strain evidence="8 9">NCTC9419</strain>
    </source>
</reference>
<evidence type="ECO:0000256" key="5">
    <source>
        <dbReference type="ARBA" id="ARBA00070228"/>
    </source>
</evidence>
<organism evidence="8 9">
    <name type="scientific">Serratia rubidaea</name>
    <name type="common">Serratia marinorubra</name>
    <dbReference type="NCBI Taxonomy" id="61652"/>
    <lineage>
        <taxon>Bacteria</taxon>
        <taxon>Pseudomonadati</taxon>
        <taxon>Pseudomonadota</taxon>
        <taxon>Gammaproteobacteria</taxon>
        <taxon>Enterobacterales</taxon>
        <taxon>Yersiniaceae</taxon>
        <taxon>Serratia</taxon>
    </lineage>
</organism>
<evidence type="ECO:0000313" key="8">
    <source>
        <dbReference type="EMBL" id="VEA70016.1"/>
    </source>
</evidence>
<evidence type="ECO:0000256" key="2">
    <source>
        <dbReference type="ARBA" id="ARBA00022448"/>
    </source>
</evidence>
<evidence type="ECO:0000256" key="4">
    <source>
        <dbReference type="ARBA" id="ARBA00055538"/>
    </source>
</evidence>
<dbReference type="AlphaFoldDB" id="A0A3S4JPY9"/>
<evidence type="ECO:0000256" key="6">
    <source>
        <dbReference type="SAM" id="SignalP"/>
    </source>
</evidence>
<dbReference type="Proteomes" id="UP000271603">
    <property type="component" value="Chromosome"/>
</dbReference>
<dbReference type="PANTHER" id="PTHR30024:SF48">
    <property type="entry name" value="ABC TRANSPORTER SUBSTRATE-BINDING PROTEIN"/>
    <property type="match status" value="1"/>
</dbReference>
<dbReference type="SUPFAM" id="SSF53850">
    <property type="entry name" value="Periplasmic binding protein-like II"/>
    <property type="match status" value="1"/>
</dbReference>
<dbReference type="CDD" id="cd13558">
    <property type="entry name" value="PBP2_SsuA_like_2"/>
    <property type="match status" value="1"/>
</dbReference>
<evidence type="ECO:0000259" key="7">
    <source>
        <dbReference type="SMART" id="SM00062"/>
    </source>
</evidence>
<keyword evidence="3 6" id="KW-0732">Signal</keyword>
<dbReference type="Gene3D" id="3.40.190.10">
    <property type="entry name" value="Periplasmic binding protein-like II"/>
    <property type="match status" value="2"/>
</dbReference>
<protein>
    <recommendedName>
        <fullName evidence="5">Putative aliphatic sulfonates-binding protein</fullName>
    </recommendedName>
</protein>
<comment type="similarity">
    <text evidence="1">Belongs to the bacterial solute-binding protein SsuA/TauA family.</text>
</comment>